<dbReference type="EMBL" id="JANKHO010000921">
    <property type="protein sequence ID" value="KAJ3505124.1"/>
    <property type="molecule type" value="Genomic_DNA"/>
</dbReference>
<dbReference type="AlphaFoldDB" id="A0A9W8JWX5"/>
<evidence type="ECO:0000256" key="1">
    <source>
        <dbReference type="SAM" id="MobiDB-lite"/>
    </source>
</evidence>
<feature type="compositionally biased region" description="Acidic residues" evidence="1">
    <location>
        <begin position="186"/>
        <end position="197"/>
    </location>
</feature>
<accession>A0A9W8JWX5</accession>
<keyword evidence="4" id="KW-1185">Reference proteome</keyword>
<dbReference type="Pfam" id="PF20236">
    <property type="entry name" value="DUF6593"/>
    <property type="match status" value="1"/>
</dbReference>
<evidence type="ECO:0000259" key="2">
    <source>
        <dbReference type="Pfam" id="PF20236"/>
    </source>
</evidence>
<evidence type="ECO:0000313" key="3">
    <source>
        <dbReference type="EMBL" id="KAJ3505124.1"/>
    </source>
</evidence>
<feature type="region of interest" description="Disordered" evidence="1">
    <location>
        <begin position="184"/>
        <end position="228"/>
    </location>
</feature>
<comment type="caution">
    <text evidence="3">The sequence shown here is derived from an EMBL/GenBank/DDBJ whole genome shotgun (WGS) entry which is preliminary data.</text>
</comment>
<dbReference type="InterPro" id="IPR046528">
    <property type="entry name" value="DUF6593"/>
</dbReference>
<evidence type="ECO:0000313" key="4">
    <source>
        <dbReference type="Proteomes" id="UP001148786"/>
    </source>
</evidence>
<protein>
    <recommendedName>
        <fullName evidence="2">DUF6593 domain-containing protein</fullName>
    </recommendedName>
</protein>
<reference evidence="3" key="1">
    <citation type="submission" date="2022-07" db="EMBL/GenBank/DDBJ databases">
        <title>Genome Sequence of Agrocybe chaxingu.</title>
        <authorList>
            <person name="Buettner E."/>
        </authorList>
    </citation>
    <scope>NUCLEOTIDE SEQUENCE</scope>
    <source>
        <strain evidence="3">MP-N11</strain>
    </source>
</reference>
<gene>
    <name evidence="3" type="ORF">NLJ89_g7576</name>
</gene>
<proteinExistence type="predicted"/>
<sequence>MDLFFVPNSLENTLLVSANGVAHYQIQTTSFRNGSQITLIQRPDFIESSPEESVIAEIEWHHKNTPTVIRSPMLGGVGQCVGSRGVGVKASKYLYKRHRFSPVRYFVGDDAKEYRWKLVRNTGCILTRLDTNRDIACSMTTACVEGLFAGERKQILRIQPCALDIDVVVLTFLVMERKRRARDGGGLEEVERDEDPQGDGGGSGDGDGDVDVDVNDENGADSGMLGEI</sequence>
<organism evidence="3 4">
    <name type="scientific">Agrocybe chaxingu</name>
    <dbReference type="NCBI Taxonomy" id="84603"/>
    <lineage>
        <taxon>Eukaryota</taxon>
        <taxon>Fungi</taxon>
        <taxon>Dikarya</taxon>
        <taxon>Basidiomycota</taxon>
        <taxon>Agaricomycotina</taxon>
        <taxon>Agaricomycetes</taxon>
        <taxon>Agaricomycetidae</taxon>
        <taxon>Agaricales</taxon>
        <taxon>Agaricineae</taxon>
        <taxon>Strophariaceae</taxon>
        <taxon>Agrocybe</taxon>
    </lineage>
</organism>
<name>A0A9W8JWX5_9AGAR</name>
<feature type="domain" description="DUF6593" evidence="2">
    <location>
        <begin position="8"/>
        <end position="180"/>
    </location>
</feature>
<dbReference type="OrthoDB" id="2798132at2759"/>
<feature type="compositionally biased region" description="Acidic residues" evidence="1">
    <location>
        <begin position="206"/>
        <end position="219"/>
    </location>
</feature>
<dbReference type="Proteomes" id="UP001148786">
    <property type="component" value="Unassembled WGS sequence"/>
</dbReference>